<organism evidence="2">
    <name type="scientific">Burkholderia orbicola (strain AU 1054)</name>
    <dbReference type="NCBI Taxonomy" id="331271"/>
    <lineage>
        <taxon>Bacteria</taxon>
        <taxon>Pseudomonadati</taxon>
        <taxon>Pseudomonadota</taxon>
        <taxon>Betaproteobacteria</taxon>
        <taxon>Burkholderiales</taxon>
        <taxon>Burkholderiaceae</taxon>
        <taxon>Burkholderia</taxon>
        <taxon>Burkholderia cepacia complex</taxon>
        <taxon>Burkholderia orbicola</taxon>
    </lineage>
</organism>
<dbReference type="PANTHER" id="PTHR43798">
    <property type="entry name" value="MONOACYLGLYCEROL LIPASE"/>
    <property type="match status" value="1"/>
</dbReference>
<sequence length="310" mass="35049">MTSDADEQATRGSQRNFLTCRTSELEVAYEVSGPLDGRPLVLVHGWPDDVQCWDKTIVHLGLSGQQFRIYAPYLRGSGPTRFLNSDTMRSGAIAALTLDLSQFVETLDLTDVILAGYDWGARAAYGVAALFPERVSGMVTAAAGYATAMPANEMPYELANAYWYEWYVATTYGMKAYREDRERLCRYLWHSWSPAWPDRESDFQAMVDSLHNPDWADISLHAYRQRWHDAPGAEQHEQIERQLAASPTIPIDTIMLQGAEDRDNLPTTSENKERYFSGHYEHRLLHGIGHFVPREAPDVFAEAIRAIAGR</sequence>
<dbReference type="AlphaFoldDB" id="A0A0H2XM63"/>
<dbReference type="GO" id="GO:0016020">
    <property type="term" value="C:membrane"/>
    <property type="evidence" value="ECO:0007669"/>
    <property type="project" value="TreeGrafter"/>
</dbReference>
<name>A0A0H2XM63_BURO1</name>
<reference evidence="2" key="1">
    <citation type="submission" date="2006-05" db="EMBL/GenBank/DDBJ databases">
        <title>Complete sequence of chromosome 1 of Burkholderia cenocepacia AU 1054.</title>
        <authorList>
            <consortium name="US DOE Joint Genome Institute"/>
            <person name="Copeland A."/>
            <person name="Lucas S."/>
            <person name="Lapidus A."/>
            <person name="Barry K."/>
            <person name="Detter J.C."/>
            <person name="Glavina del Rio T."/>
            <person name="Hammon N."/>
            <person name="Israni S."/>
            <person name="Dalin E."/>
            <person name="Tice H."/>
            <person name="Pitluck S."/>
            <person name="Chain P."/>
            <person name="Malfatti S."/>
            <person name="Shin M."/>
            <person name="Vergez L."/>
            <person name="Schmutz J."/>
            <person name="Larimer F."/>
            <person name="Land M."/>
            <person name="Hauser L."/>
            <person name="Kyrpides N."/>
            <person name="Lykidis A."/>
            <person name="LiPuma J.J."/>
            <person name="Konstantinidis K."/>
            <person name="Tiedje J.M."/>
            <person name="Richardson P."/>
        </authorList>
    </citation>
    <scope>NUCLEOTIDE SEQUENCE [LARGE SCALE GENOMIC DNA]</scope>
    <source>
        <strain evidence="2">AU 1054</strain>
    </source>
</reference>
<dbReference type="HOGENOM" id="CLU_020336_16_1_4"/>
<feature type="domain" description="AB hydrolase-1" evidence="1">
    <location>
        <begin position="39"/>
        <end position="168"/>
    </location>
</feature>
<proteinExistence type="predicted"/>
<dbReference type="PRINTS" id="PR00412">
    <property type="entry name" value="EPOXHYDRLASE"/>
</dbReference>
<dbReference type="InterPro" id="IPR050266">
    <property type="entry name" value="AB_hydrolase_sf"/>
</dbReference>
<dbReference type="GO" id="GO:0016787">
    <property type="term" value="F:hydrolase activity"/>
    <property type="evidence" value="ECO:0007669"/>
    <property type="project" value="UniProtKB-KW"/>
</dbReference>
<dbReference type="Pfam" id="PF00561">
    <property type="entry name" value="Abhydrolase_1"/>
    <property type="match status" value="1"/>
</dbReference>
<dbReference type="SUPFAM" id="SSF53474">
    <property type="entry name" value="alpha/beta-Hydrolases"/>
    <property type="match status" value="1"/>
</dbReference>
<dbReference type="PANTHER" id="PTHR43798:SF33">
    <property type="entry name" value="HYDROLASE, PUTATIVE (AFU_ORTHOLOGUE AFUA_2G14860)-RELATED"/>
    <property type="match status" value="1"/>
</dbReference>
<dbReference type="EMBL" id="CP000378">
    <property type="protein sequence ID" value="ABF75576.1"/>
    <property type="molecule type" value="Genomic_DNA"/>
</dbReference>
<accession>A0A0H2XM63</accession>
<evidence type="ECO:0000259" key="1">
    <source>
        <dbReference type="Pfam" id="PF00561"/>
    </source>
</evidence>
<dbReference type="Gene3D" id="3.40.50.1820">
    <property type="entry name" value="alpha/beta hydrolase"/>
    <property type="match status" value="1"/>
</dbReference>
<evidence type="ECO:0000313" key="2">
    <source>
        <dbReference type="EMBL" id="ABF75576.1"/>
    </source>
</evidence>
<dbReference type="InterPro" id="IPR000639">
    <property type="entry name" value="Epox_hydrolase-like"/>
</dbReference>
<gene>
    <name evidence="2" type="ordered locus">Bcen_0666</name>
</gene>
<keyword evidence="2" id="KW-0378">Hydrolase</keyword>
<dbReference type="InterPro" id="IPR029058">
    <property type="entry name" value="AB_hydrolase_fold"/>
</dbReference>
<protein>
    <submittedName>
        <fullName evidence="2">Alpha/beta hydrolase fold protein</fullName>
    </submittedName>
</protein>
<dbReference type="InterPro" id="IPR000073">
    <property type="entry name" value="AB_hydrolase_1"/>
</dbReference>